<gene>
    <name evidence="2" type="ORF">V5O48_013195</name>
</gene>
<evidence type="ECO:0000256" key="1">
    <source>
        <dbReference type="SAM" id="MobiDB-lite"/>
    </source>
</evidence>
<comment type="caution">
    <text evidence="2">The sequence shown here is derived from an EMBL/GenBank/DDBJ whole genome shotgun (WGS) entry which is preliminary data.</text>
</comment>
<feature type="compositionally biased region" description="Basic residues" evidence="1">
    <location>
        <begin position="204"/>
        <end position="221"/>
    </location>
</feature>
<feature type="compositionally biased region" description="Acidic residues" evidence="1">
    <location>
        <begin position="174"/>
        <end position="194"/>
    </location>
</feature>
<reference evidence="2 3" key="1">
    <citation type="submission" date="2024-02" db="EMBL/GenBank/DDBJ databases">
        <title>A draft genome for the cacao thread blight pathogen Marasmius crinis-equi.</title>
        <authorList>
            <person name="Cohen S.P."/>
            <person name="Baruah I.K."/>
            <person name="Amoako-Attah I."/>
            <person name="Bukari Y."/>
            <person name="Meinhardt L.W."/>
            <person name="Bailey B.A."/>
        </authorList>
    </citation>
    <scope>NUCLEOTIDE SEQUENCE [LARGE SCALE GENOMIC DNA]</scope>
    <source>
        <strain evidence="2 3">GH-76</strain>
    </source>
</reference>
<sequence length="244" mass="27445">MAGCTCYDNNNHGCLVKWSRSISTDSTALIIPTDRFVLEDIEDKVTLIIAAKASPRVLDDFVCLDDKEHQHLLRWAVENERLVGKREDGILKECSCGEDLYRIPKDLTRCILNGLEAWKEVYQKDIDELRYFTPRAATPLFEEPDLGIRFLLERAANRAAAVARAAWPTLVTSDNDESNSDNSDDDDDDGDDSSDYVPTPRPSPAKRMRTGGKALGKRAPPRVREARQAKRARYASELSGEEED</sequence>
<accession>A0ABR3F0P6</accession>
<protein>
    <submittedName>
        <fullName evidence="2">Uncharacterized protein</fullName>
    </submittedName>
</protein>
<keyword evidence="3" id="KW-1185">Reference proteome</keyword>
<evidence type="ECO:0000313" key="2">
    <source>
        <dbReference type="EMBL" id="KAL0568780.1"/>
    </source>
</evidence>
<evidence type="ECO:0000313" key="3">
    <source>
        <dbReference type="Proteomes" id="UP001465976"/>
    </source>
</evidence>
<proteinExistence type="predicted"/>
<name>A0ABR3F0P6_9AGAR</name>
<dbReference type="Proteomes" id="UP001465976">
    <property type="component" value="Unassembled WGS sequence"/>
</dbReference>
<feature type="region of interest" description="Disordered" evidence="1">
    <location>
        <begin position="172"/>
        <end position="244"/>
    </location>
</feature>
<dbReference type="EMBL" id="JBAHYK010001260">
    <property type="protein sequence ID" value="KAL0568780.1"/>
    <property type="molecule type" value="Genomic_DNA"/>
</dbReference>
<organism evidence="2 3">
    <name type="scientific">Marasmius crinis-equi</name>
    <dbReference type="NCBI Taxonomy" id="585013"/>
    <lineage>
        <taxon>Eukaryota</taxon>
        <taxon>Fungi</taxon>
        <taxon>Dikarya</taxon>
        <taxon>Basidiomycota</taxon>
        <taxon>Agaricomycotina</taxon>
        <taxon>Agaricomycetes</taxon>
        <taxon>Agaricomycetidae</taxon>
        <taxon>Agaricales</taxon>
        <taxon>Marasmiineae</taxon>
        <taxon>Marasmiaceae</taxon>
        <taxon>Marasmius</taxon>
    </lineage>
</organism>